<dbReference type="Pfam" id="PF14529">
    <property type="entry name" value="Exo_endo_phos_2"/>
    <property type="match status" value="1"/>
</dbReference>
<dbReference type="GO" id="GO:0003824">
    <property type="term" value="F:catalytic activity"/>
    <property type="evidence" value="ECO:0007669"/>
    <property type="project" value="InterPro"/>
</dbReference>
<protein>
    <recommendedName>
        <fullName evidence="1">Endonuclease/exonuclease/phosphatase domain-containing protein</fullName>
    </recommendedName>
</protein>
<dbReference type="Proteomes" id="UP000499080">
    <property type="component" value="Unassembled WGS sequence"/>
</dbReference>
<dbReference type="SUPFAM" id="SSF56219">
    <property type="entry name" value="DNase I-like"/>
    <property type="match status" value="1"/>
</dbReference>
<comment type="caution">
    <text evidence="2">The sequence shown here is derived from an EMBL/GenBank/DDBJ whole genome shotgun (WGS) entry which is preliminary data.</text>
</comment>
<evidence type="ECO:0000313" key="3">
    <source>
        <dbReference type="Proteomes" id="UP000499080"/>
    </source>
</evidence>
<organism evidence="2 3">
    <name type="scientific">Araneus ventricosus</name>
    <name type="common">Orbweaver spider</name>
    <name type="synonym">Epeira ventricosa</name>
    <dbReference type="NCBI Taxonomy" id="182803"/>
    <lineage>
        <taxon>Eukaryota</taxon>
        <taxon>Metazoa</taxon>
        <taxon>Ecdysozoa</taxon>
        <taxon>Arthropoda</taxon>
        <taxon>Chelicerata</taxon>
        <taxon>Arachnida</taxon>
        <taxon>Araneae</taxon>
        <taxon>Araneomorphae</taxon>
        <taxon>Entelegynae</taxon>
        <taxon>Araneoidea</taxon>
        <taxon>Araneidae</taxon>
        <taxon>Araneus</taxon>
    </lineage>
</organism>
<reference evidence="2 3" key="1">
    <citation type="journal article" date="2019" name="Sci. Rep.">
        <title>Orb-weaving spider Araneus ventricosus genome elucidates the spidroin gene catalogue.</title>
        <authorList>
            <person name="Kono N."/>
            <person name="Nakamura H."/>
            <person name="Ohtoshi R."/>
            <person name="Moran D.A.P."/>
            <person name="Shinohara A."/>
            <person name="Yoshida Y."/>
            <person name="Fujiwara M."/>
            <person name="Mori M."/>
            <person name="Tomita M."/>
            <person name="Arakawa K."/>
        </authorList>
    </citation>
    <scope>NUCLEOTIDE SEQUENCE [LARGE SCALE GENOMIC DNA]</scope>
</reference>
<dbReference type="InterPro" id="IPR036691">
    <property type="entry name" value="Endo/exonu/phosph_ase_sf"/>
</dbReference>
<dbReference type="InterPro" id="IPR005135">
    <property type="entry name" value="Endo/exonuclease/phosphatase"/>
</dbReference>
<feature type="domain" description="Endonuclease/exonuclease/phosphatase" evidence="1">
    <location>
        <begin position="164"/>
        <end position="262"/>
    </location>
</feature>
<accession>A0A4Y2RVE9</accession>
<name>A0A4Y2RVE9_ARAVE</name>
<evidence type="ECO:0000259" key="1">
    <source>
        <dbReference type="Pfam" id="PF14529"/>
    </source>
</evidence>
<gene>
    <name evidence="2" type="ORF">AVEN_150951_1</name>
</gene>
<dbReference type="Gene3D" id="3.60.10.10">
    <property type="entry name" value="Endonuclease/exonuclease/phosphatase"/>
    <property type="match status" value="1"/>
</dbReference>
<proteinExistence type="predicted"/>
<dbReference type="OrthoDB" id="7698997at2759"/>
<keyword evidence="3" id="KW-1185">Reference proteome</keyword>
<evidence type="ECO:0000313" key="2">
    <source>
        <dbReference type="EMBL" id="GBN79346.1"/>
    </source>
</evidence>
<dbReference type="EMBL" id="BGPR01018505">
    <property type="protein sequence ID" value="GBN79346.1"/>
    <property type="molecule type" value="Genomic_DNA"/>
</dbReference>
<dbReference type="AlphaFoldDB" id="A0A4Y2RVE9"/>
<sequence>MLMIPEGQQNYIGSMSLYTLKKSKINRGSFLESPRSRTLIPVMHRECTLKARNRRTLFIFQLQKQIHKENEDFDNNRWRETIQGVNPEDNTLYDMNSKWSKKFIPTTPINDTDGRKYTPLGKANAFRYSLENSFQGKKEPYCDSHIIQGSNYINLDLRPPPSSDTSIFTFGIEGLLQISPNQILCGDYIAHHTSWGYNYDYPRGNSLKAFALQAGFETLALDTATRFGTNSANTIDFAIVKNFLYLYEIHSIPELSSDHNLIMLNFFLQYSIPNYPGKLKTNWKKSKDTLKNSEFINPHFVNTAEQLDSIVCKLALSTILTMDSSPGPGARCPVIKKSVSLKMK</sequence>